<dbReference type="Proteomes" id="UP000198666">
    <property type="component" value="Unassembled WGS sequence"/>
</dbReference>
<dbReference type="EMBL" id="FMZB01000003">
    <property type="protein sequence ID" value="SDC62455.1"/>
    <property type="molecule type" value="Genomic_DNA"/>
</dbReference>
<evidence type="ECO:0000313" key="5">
    <source>
        <dbReference type="Proteomes" id="UP000198666"/>
    </source>
</evidence>
<organism evidence="4 5">
    <name type="scientific">Terribacillus halophilus</name>
    <dbReference type="NCBI Taxonomy" id="361279"/>
    <lineage>
        <taxon>Bacteria</taxon>
        <taxon>Bacillati</taxon>
        <taxon>Bacillota</taxon>
        <taxon>Bacilli</taxon>
        <taxon>Bacillales</taxon>
        <taxon>Bacillaceae</taxon>
        <taxon>Terribacillus</taxon>
    </lineage>
</organism>
<dbReference type="AlphaFoldDB" id="A0A1G6N5Q6"/>
<dbReference type="InterPro" id="IPR007597">
    <property type="entry name" value="CheC"/>
</dbReference>
<name>A0A1G6N5Q6_9BACI</name>
<dbReference type="PANTHER" id="PTHR43693">
    <property type="entry name" value="PROTEIN PHOSPHATASE CHEZ"/>
    <property type="match status" value="1"/>
</dbReference>
<dbReference type="Gene3D" id="3.40.1550.10">
    <property type="entry name" value="CheC-like"/>
    <property type="match status" value="1"/>
</dbReference>
<feature type="domain" description="CheC-like protein" evidence="3">
    <location>
        <begin position="11"/>
        <end position="45"/>
    </location>
</feature>
<keyword evidence="2" id="KW-0378">Hydrolase</keyword>
<protein>
    <submittedName>
        <fullName evidence="4">Chemotaxis protein CheC</fullName>
    </submittedName>
</protein>
<evidence type="ECO:0000313" key="4">
    <source>
        <dbReference type="EMBL" id="SDC62455.1"/>
    </source>
</evidence>
<dbReference type="GO" id="GO:0006935">
    <property type="term" value="P:chemotaxis"/>
    <property type="evidence" value="ECO:0007669"/>
    <property type="project" value="UniProtKB-KW"/>
</dbReference>
<keyword evidence="5" id="KW-1185">Reference proteome</keyword>
<dbReference type="RefSeq" id="WP_093726575.1">
    <property type="nucleotide sequence ID" value="NZ_FMZB01000003.1"/>
</dbReference>
<dbReference type="InterPro" id="IPR028976">
    <property type="entry name" value="CheC-like_sf"/>
</dbReference>
<sequence length="214" mass="23249">MYDLQHITEDQLDALKEAGNIGAGNAATALSTLLQQDIDMKVPAVRICHFNELIESIGGAEQPLAAIYLRVQGDAPGNMFFLLEPKEAELFVHYITGDASFSWSNTSKDDINLSALNEMGNILAGSYLSAISDFSKVNMQPSVPQISVDMGGAILANGLIEIAQESDYTVVIDTVISLSHPNQQQHMVEGKFLLLLDPEAFGYLFRALGVEEDD</sequence>
<dbReference type="SUPFAM" id="SSF103039">
    <property type="entry name" value="CheC-like"/>
    <property type="match status" value="1"/>
</dbReference>
<evidence type="ECO:0000259" key="3">
    <source>
        <dbReference type="Pfam" id="PF04509"/>
    </source>
</evidence>
<dbReference type="GO" id="GO:0016787">
    <property type="term" value="F:hydrolase activity"/>
    <property type="evidence" value="ECO:0007669"/>
    <property type="project" value="UniProtKB-KW"/>
</dbReference>
<proteinExistence type="predicted"/>
<accession>A0A1G6N5Q6</accession>
<evidence type="ECO:0000256" key="2">
    <source>
        <dbReference type="ARBA" id="ARBA00022801"/>
    </source>
</evidence>
<dbReference type="STRING" id="361279.SAMN05421663_103170"/>
<dbReference type="OrthoDB" id="9812187at2"/>
<gene>
    <name evidence="4" type="ORF">SAMN05421663_103170</name>
</gene>
<dbReference type="CDD" id="cd17909">
    <property type="entry name" value="CheC_ClassI"/>
    <property type="match status" value="1"/>
</dbReference>
<evidence type="ECO:0000256" key="1">
    <source>
        <dbReference type="ARBA" id="ARBA00022500"/>
    </source>
</evidence>
<dbReference type="InterPro" id="IPR050992">
    <property type="entry name" value="CheZ_family_phosphatases"/>
</dbReference>
<reference evidence="5" key="1">
    <citation type="submission" date="2016-10" db="EMBL/GenBank/DDBJ databases">
        <authorList>
            <person name="Varghese N."/>
            <person name="Submissions S."/>
        </authorList>
    </citation>
    <scope>NUCLEOTIDE SEQUENCE [LARGE SCALE GENOMIC DNA]</scope>
    <source>
        <strain evidence="5">DSM 21620</strain>
    </source>
</reference>
<dbReference type="PANTHER" id="PTHR43693:SF1">
    <property type="entry name" value="PROTEIN PHOSPHATASE CHEZ"/>
    <property type="match status" value="1"/>
</dbReference>
<keyword evidence="1" id="KW-0145">Chemotaxis</keyword>
<feature type="domain" description="CheC-like protein" evidence="3">
    <location>
        <begin position="113"/>
        <end position="147"/>
    </location>
</feature>
<dbReference type="Pfam" id="PF04509">
    <property type="entry name" value="CheC"/>
    <property type="match status" value="2"/>
</dbReference>